<gene>
    <name evidence="1" type="ORF">PIL02S_00379</name>
</gene>
<protein>
    <recommendedName>
        <fullName evidence="3">DUF2642 domain-containing protein</fullName>
    </recommendedName>
</protein>
<reference evidence="1 2" key="1">
    <citation type="submission" date="2018-01" db="EMBL/GenBank/DDBJ databases">
        <title>Genome sequence of the PGP bacterium Paenibacillus illinoisensis E3.</title>
        <authorList>
            <person name="Rolli E."/>
            <person name="Marasco R."/>
            <person name="Bessem C."/>
            <person name="Michoud G."/>
            <person name="Gaiarsa S."/>
            <person name="Borin S."/>
            <person name="Daffonchio D."/>
        </authorList>
    </citation>
    <scope>NUCLEOTIDE SEQUENCE [LARGE SCALE GENOMIC DNA]</scope>
    <source>
        <strain evidence="1 2">E3</strain>
    </source>
</reference>
<organism evidence="1 2">
    <name type="scientific">Paenibacillus illinoisensis</name>
    <dbReference type="NCBI Taxonomy" id="59845"/>
    <lineage>
        <taxon>Bacteria</taxon>
        <taxon>Bacillati</taxon>
        <taxon>Bacillota</taxon>
        <taxon>Bacilli</taxon>
        <taxon>Bacillales</taxon>
        <taxon>Paenibacillaceae</taxon>
        <taxon>Paenibacillus</taxon>
    </lineage>
</organism>
<comment type="caution">
    <text evidence="1">The sequence shown here is derived from an EMBL/GenBank/DDBJ whole genome shotgun (WGS) entry which is preliminary data.</text>
</comment>
<evidence type="ECO:0000313" key="1">
    <source>
        <dbReference type="EMBL" id="PYY31288.1"/>
    </source>
</evidence>
<accession>A0A2W0CUU3</accession>
<evidence type="ECO:0008006" key="3">
    <source>
        <dbReference type="Google" id="ProtNLM"/>
    </source>
</evidence>
<name>A0A2W0CUU3_9BACL</name>
<dbReference type="Proteomes" id="UP000247459">
    <property type="component" value="Unassembled WGS sequence"/>
</dbReference>
<dbReference type="EMBL" id="PRLG01000002">
    <property type="protein sequence ID" value="PYY31288.1"/>
    <property type="molecule type" value="Genomic_DNA"/>
</dbReference>
<dbReference type="AlphaFoldDB" id="A0A2W0CUU3"/>
<sequence length="222" mass="24992">MKFPTMWLGKSIELELSGCKLPIQGEIIDMGQDLIVVYGDQRFIYVPLHHLQSMHITKGGDASSTSSVPAPDPEMDHNNISYRKILMNARGRFSEISIGGRTLHGYITNIMNDYFIFFSPLHHSVYVSINHLKYIIPSPTNSTPYSLSQQHFPIQPASMPLSRTMEQQLQKMVGELVILNLGDKPYRAGLLKAADNKLIELVEAEGQTLITHTDHIQTIHLP</sequence>
<evidence type="ECO:0000313" key="2">
    <source>
        <dbReference type="Proteomes" id="UP000247459"/>
    </source>
</evidence>
<proteinExistence type="predicted"/>
<dbReference type="RefSeq" id="WP_258377524.1">
    <property type="nucleotide sequence ID" value="NZ_PRLG01000002.1"/>
</dbReference>